<name>A0A3A6QG26_9VIBR</name>
<dbReference type="InterPro" id="IPR008207">
    <property type="entry name" value="Sig_transdc_His_kin_Hpt_dom"/>
</dbReference>
<comment type="caution">
    <text evidence="4">The sequence shown here is derived from an EMBL/GenBank/DDBJ whole genome shotgun (WGS) entry which is preliminary data.</text>
</comment>
<dbReference type="Proteomes" id="UP000273252">
    <property type="component" value="Unassembled WGS sequence"/>
</dbReference>
<dbReference type="GO" id="GO:0004672">
    <property type="term" value="F:protein kinase activity"/>
    <property type="evidence" value="ECO:0007669"/>
    <property type="project" value="UniProtKB-ARBA"/>
</dbReference>
<dbReference type="OrthoDB" id="6401882at2"/>
<dbReference type="Gene3D" id="1.20.120.160">
    <property type="entry name" value="HPT domain"/>
    <property type="match status" value="1"/>
</dbReference>
<evidence type="ECO:0000313" key="5">
    <source>
        <dbReference type="Proteomes" id="UP000273252"/>
    </source>
</evidence>
<dbReference type="Pfam" id="PF01627">
    <property type="entry name" value="Hpt"/>
    <property type="match status" value="1"/>
</dbReference>
<keyword evidence="2" id="KW-0597">Phosphoprotein</keyword>
<proteinExistence type="predicted"/>
<dbReference type="GO" id="GO:0000160">
    <property type="term" value="P:phosphorelay signal transduction system"/>
    <property type="evidence" value="ECO:0007669"/>
    <property type="project" value="UniProtKB-KW"/>
</dbReference>
<dbReference type="EMBL" id="QVMU01000008">
    <property type="protein sequence ID" value="RJX71392.1"/>
    <property type="molecule type" value="Genomic_DNA"/>
</dbReference>
<dbReference type="InterPro" id="IPR036641">
    <property type="entry name" value="HPT_dom_sf"/>
</dbReference>
<sequence>MINFDLLTKYLEHDTDIIEAVLVAYLEDHHDFNAEFTKQLNAKDWQALGLNVHTLKGVLSSFGETTITPVLERVEFCSKQQEHPAQEDIDLITIEINKINQQIEEYVS</sequence>
<dbReference type="RefSeq" id="WP_120031050.1">
    <property type="nucleotide sequence ID" value="NZ_QVMU01000008.1"/>
</dbReference>
<dbReference type="PROSITE" id="PS50894">
    <property type="entry name" value="HPT"/>
    <property type="match status" value="1"/>
</dbReference>
<protein>
    <submittedName>
        <fullName evidence="4">Hpt domain-containing protein</fullName>
    </submittedName>
</protein>
<dbReference type="AlphaFoldDB" id="A0A3A6QG26"/>
<organism evidence="4 5">
    <name type="scientific">Vibrio sinensis</name>
    <dbReference type="NCBI Taxonomy" id="2302434"/>
    <lineage>
        <taxon>Bacteria</taxon>
        <taxon>Pseudomonadati</taxon>
        <taxon>Pseudomonadota</taxon>
        <taxon>Gammaproteobacteria</taxon>
        <taxon>Vibrionales</taxon>
        <taxon>Vibrionaceae</taxon>
        <taxon>Vibrio</taxon>
    </lineage>
</organism>
<accession>A0A3A6QG26</accession>
<evidence type="ECO:0000259" key="3">
    <source>
        <dbReference type="PROSITE" id="PS50894"/>
    </source>
</evidence>
<evidence type="ECO:0000256" key="1">
    <source>
        <dbReference type="ARBA" id="ARBA00023012"/>
    </source>
</evidence>
<keyword evidence="1" id="KW-0902">Two-component regulatory system</keyword>
<feature type="modified residue" description="Phosphohistidine" evidence="2">
    <location>
        <position position="53"/>
    </location>
</feature>
<dbReference type="SUPFAM" id="SSF47226">
    <property type="entry name" value="Histidine-containing phosphotransfer domain, HPT domain"/>
    <property type="match status" value="1"/>
</dbReference>
<reference evidence="4 5" key="1">
    <citation type="submission" date="2018-08" db="EMBL/GenBank/DDBJ databases">
        <title>Vibrio isolated from the Eastern China Marginal Seas.</title>
        <authorList>
            <person name="Li Y."/>
        </authorList>
    </citation>
    <scope>NUCLEOTIDE SEQUENCE [LARGE SCALE GENOMIC DNA]</scope>
    <source>
        <strain evidence="4 5">BEI233</strain>
    </source>
</reference>
<evidence type="ECO:0000256" key="2">
    <source>
        <dbReference type="PROSITE-ProRule" id="PRU00110"/>
    </source>
</evidence>
<evidence type="ECO:0000313" key="4">
    <source>
        <dbReference type="EMBL" id="RJX71392.1"/>
    </source>
</evidence>
<feature type="domain" description="HPt" evidence="3">
    <location>
        <begin position="14"/>
        <end position="106"/>
    </location>
</feature>
<keyword evidence="5" id="KW-1185">Reference proteome</keyword>
<gene>
    <name evidence="4" type="ORF">DZ860_10635</name>
</gene>